<organism evidence="1">
    <name type="scientific">Burkholderia pseudomallei 1710a</name>
    <dbReference type="NCBI Taxonomy" id="320371"/>
    <lineage>
        <taxon>Bacteria</taxon>
        <taxon>Pseudomonadati</taxon>
        <taxon>Pseudomonadota</taxon>
        <taxon>Betaproteobacteria</taxon>
        <taxon>Burkholderiales</taxon>
        <taxon>Burkholderiaceae</taxon>
        <taxon>Burkholderia</taxon>
        <taxon>pseudomallei group</taxon>
    </lineage>
</organism>
<dbReference type="Proteomes" id="UP000001812">
    <property type="component" value="Chromosome II"/>
</dbReference>
<reference evidence="1" key="1">
    <citation type="submission" date="2009-05" db="EMBL/GenBank/DDBJ databases">
        <authorList>
            <person name="Harkins D.M."/>
            <person name="DeShazer D."/>
            <person name="Woods D.E."/>
            <person name="Brinkac L.M."/>
            <person name="Brown K.A."/>
            <person name="Hung G.C."/>
            <person name="Tuanyok A."/>
            <person name="Zhang B."/>
            <person name="Nierman W.C."/>
        </authorList>
    </citation>
    <scope>NUCLEOTIDE SEQUENCE [LARGE SCALE GENOMIC DNA]</scope>
    <source>
        <strain evidence="1">1710a</strain>
    </source>
</reference>
<gene>
    <name evidence="1" type="ORF">BURPS1710A_A2745</name>
</gene>
<accession>A0A0E1VR56</accession>
<dbReference type="RefSeq" id="WP_004529731.1">
    <property type="nucleotide sequence ID" value="NZ_CM000833.1"/>
</dbReference>
<sequence length="63" mass="7184">MLSATAAERRRSRIAHAPLRLRFAAGSEPVRCRRVADVSRDATGASFRRYSVIRNNRKRGERT</sequence>
<protein>
    <submittedName>
        <fullName evidence="1">Uncharacterized protein</fullName>
    </submittedName>
</protein>
<dbReference type="AlphaFoldDB" id="A0A0E1VR56"/>
<dbReference type="HOGENOM" id="CLU_2647609_0_0_4"/>
<name>A0A0E1VR56_BURPE</name>
<proteinExistence type="predicted"/>
<dbReference type="EMBL" id="CM000833">
    <property type="protein sequence ID" value="EET03350.1"/>
    <property type="molecule type" value="Genomic_DNA"/>
</dbReference>
<evidence type="ECO:0000313" key="1">
    <source>
        <dbReference type="EMBL" id="EET03350.1"/>
    </source>
</evidence>